<dbReference type="RefSeq" id="WP_188421989.1">
    <property type="nucleotide sequence ID" value="NZ_BMDP01000003.1"/>
</dbReference>
<dbReference type="PANTHER" id="PTHR42718:SF39">
    <property type="entry name" value="ACTINORHODIN TRANSPORTER-RELATED"/>
    <property type="match status" value="1"/>
</dbReference>
<feature type="transmembrane region" description="Helical" evidence="5">
    <location>
        <begin position="375"/>
        <end position="398"/>
    </location>
</feature>
<keyword evidence="2 5" id="KW-0812">Transmembrane</keyword>
<keyword evidence="4 5" id="KW-0472">Membrane</keyword>
<name>A0A8J3F6J9_9BURK</name>
<evidence type="ECO:0000256" key="2">
    <source>
        <dbReference type="ARBA" id="ARBA00022692"/>
    </source>
</evidence>
<evidence type="ECO:0000313" key="8">
    <source>
        <dbReference type="Proteomes" id="UP000627205"/>
    </source>
</evidence>
<evidence type="ECO:0000256" key="1">
    <source>
        <dbReference type="ARBA" id="ARBA00004141"/>
    </source>
</evidence>
<dbReference type="InterPro" id="IPR011701">
    <property type="entry name" value="MFS"/>
</dbReference>
<dbReference type="Proteomes" id="UP000627205">
    <property type="component" value="Unassembled WGS sequence"/>
</dbReference>
<dbReference type="AlphaFoldDB" id="A0A8J3F6J9"/>
<dbReference type="InterPro" id="IPR020846">
    <property type="entry name" value="MFS_dom"/>
</dbReference>
<comment type="caution">
    <text evidence="7">The sequence shown here is derived from an EMBL/GenBank/DDBJ whole genome shotgun (WGS) entry which is preliminary data.</text>
</comment>
<reference evidence="7" key="2">
    <citation type="submission" date="2020-09" db="EMBL/GenBank/DDBJ databases">
        <authorList>
            <person name="Sun Q."/>
            <person name="Sedlacek I."/>
        </authorList>
    </citation>
    <scope>NUCLEOTIDE SEQUENCE</scope>
    <source>
        <strain evidence="7">CCM 7664</strain>
    </source>
</reference>
<feature type="transmembrane region" description="Helical" evidence="5">
    <location>
        <begin position="419"/>
        <end position="436"/>
    </location>
</feature>
<organism evidence="7 8">
    <name type="scientific">Oxalicibacterium solurbis</name>
    <dbReference type="NCBI Taxonomy" id="69280"/>
    <lineage>
        <taxon>Bacteria</taxon>
        <taxon>Pseudomonadati</taxon>
        <taxon>Pseudomonadota</taxon>
        <taxon>Betaproteobacteria</taxon>
        <taxon>Burkholderiales</taxon>
        <taxon>Oxalobacteraceae</taxon>
        <taxon>Oxalicibacterium</taxon>
    </lineage>
</organism>
<dbReference type="EMBL" id="BMDP01000003">
    <property type="protein sequence ID" value="GGI55189.1"/>
    <property type="molecule type" value="Genomic_DNA"/>
</dbReference>
<evidence type="ECO:0000313" key="7">
    <source>
        <dbReference type="EMBL" id="GGI55189.1"/>
    </source>
</evidence>
<dbReference type="PROSITE" id="PS50850">
    <property type="entry name" value="MFS"/>
    <property type="match status" value="1"/>
</dbReference>
<evidence type="ECO:0000256" key="5">
    <source>
        <dbReference type="SAM" id="Phobius"/>
    </source>
</evidence>
<reference evidence="7" key="1">
    <citation type="journal article" date="2014" name="Int. J. Syst. Evol. Microbiol.">
        <title>Complete genome sequence of Corynebacterium casei LMG S-19264T (=DSM 44701T), isolated from a smear-ripened cheese.</title>
        <authorList>
            <consortium name="US DOE Joint Genome Institute (JGI-PGF)"/>
            <person name="Walter F."/>
            <person name="Albersmeier A."/>
            <person name="Kalinowski J."/>
            <person name="Ruckert C."/>
        </authorList>
    </citation>
    <scope>NUCLEOTIDE SEQUENCE</scope>
    <source>
        <strain evidence="7">CCM 7664</strain>
    </source>
</reference>
<keyword evidence="8" id="KW-1185">Reference proteome</keyword>
<feature type="transmembrane region" description="Helical" evidence="5">
    <location>
        <begin position="84"/>
        <end position="107"/>
    </location>
</feature>
<evidence type="ECO:0000256" key="4">
    <source>
        <dbReference type="ARBA" id="ARBA00023136"/>
    </source>
</evidence>
<dbReference type="Pfam" id="PF07690">
    <property type="entry name" value="MFS_1"/>
    <property type="match status" value="1"/>
</dbReference>
<dbReference type="PANTHER" id="PTHR42718">
    <property type="entry name" value="MAJOR FACILITATOR SUPERFAMILY MULTIDRUG TRANSPORTER MFSC"/>
    <property type="match status" value="1"/>
</dbReference>
<accession>A0A8J3F6J9</accession>
<proteinExistence type="predicted"/>
<feature type="transmembrane region" description="Helical" evidence="5">
    <location>
        <begin position="209"/>
        <end position="228"/>
    </location>
</feature>
<feature type="transmembrane region" description="Helical" evidence="5">
    <location>
        <begin position="234"/>
        <end position="253"/>
    </location>
</feature>
<feature type="transmembrane region" description="Helical" evidence="5">
    <location>
        <begin position="280"/>
        <end position="302"/>
    </location>
</feature>
<dbReference type="GO" id="GO:0016020">
    <property type="term" value="C:membrane"/>
    <property type="evidence" value="ECO:0007669"/>
    <property type="project" value="UniProtKB-SubCell"/>
</dbReference>
<evidence type="ECO:0000256" key="3">
    <source>
        <dbReference type="ARBA" id="ARBA00022989"/>
    </source>
</evidence>
<feature type="transmembrane region" description="Helical" evidence="5">
    <location>
        <begin position="345"/>
        <end position="363"/>
    </location>
</feature>
<feature type="transmembrane region" description="Helical" evidence="5">
    <location>
        <begin position="177"/>
        <end position="197"/>
    </location>
</feature>
<evidence type="ECO:0000259" key="6">
    <source>
        <dbReference type="PROSITE" id="PS50850"/>
    </source>
</evidence>
<protein>
    <submittedName>
        <fullName evidence="7">MFS transporter</fullName>
    </submittedName>
</protein>
<feature type="transmembrane region" description="Helical" evidence="5">
    <location>
        <begin position="53"/>
        <end position="72"/>
    </location>
</feature>
<sequence length="495" mass="52375">MSSSSAPSATGSQLGAAGLAVLLAGQLLPQIDFSIVNVALDAIAQTFHASATELELIVAVYGVAFAVCLAMGGRLGDNFGRRKLFLWGVQVFGIASLLCGLAGSIWMLLFARMLQGVGAALIVPQILATIHVGLSGHEHSRAIGYYGAIGGLAFIIGQVLGGFLVSADIAGLGWRSVFLINLPICAALLIATPRWIPETKRATRTDIDWSGTTLLAMVIVSLLLPLALGPVRHWSWPYIALLIAVPPLLAWLWRVERNEERRGAHPLLPPALLRIPSTRFGLVIAVLFFSCWSGYMFAMSLTLQSGAGLSPLQAGNSFIAMGATYFLSSLNSARFVRRIGQAPTLMLGCVIQMIGLLGLILTLKLTWPHPGVLQLIPATMLIGFGQALIVGSFFRIGLSDMPTEQAGAGSSMLSTVQQASFGLGSALLGTVLAQVLHQGGDYLQAIVTALGTEFVLMAVLLVSAFFYHRRHDRLRGINHAAATATGNTTGNTAAR</sequence>
<dbReference type="CDD" id="cd17321">
    <property type="entry name" value="MFS_MMR_MDR_like"/>
    <property type="match status" value="1"/>
</dbReference>
<feature type="domain" description="Major facilitator superfamily (MFS) profile" evidence="6">
    <location>
        <begin position="18"/>
        <end position="470"/>
    </location>
</feature>
<keyword evidence="3 5" id="KW-1133">Transmembrane helix</keyword>
<feature type="transmembrane region" description="Helical" evidence="5">
    <location>
        <begin position="143"/>
        <end position="165"/>
    </location>
</feature>
<dbReference type="GO" id="GO:0022857">
    <property type="term" value="F:transmembrane transporter activity"/>
    <property type="evidence" value="ECO:0007669"/>
    <property type="project" value="InterPro"/>
</dbReference>
<dbReference type="InterPro" id="IPR036259">
    <property type="entry name" value="MFS_trans_sf"/>
</dbReference>
<gene>
    <name evidence="7" type="ORF">GCM10011430_23630</name>
</gene>
<feature type="transmembrane region" description="Helical" evidence="5">
    <location>
        <begin position="314"/>
        <end position="333"/>
    </location>
</feature>
<dbReference type="Gene3D" id="1.20.1720.10">
    <property type="entry name" value="Multidrug resistance protein D"/>
    <property type="match status" value="2"/>
</dbReference>
<dbReference type="SUPFAM" id="SSF103473">
    <property type="entry name" value="MFS general substrate transporter"/>
    <property type="match status" value="1"/>
</dbReference>
<comment type="subcellular location">
    <subcellularLocation>
        <location evidence="1">Membrane</location>
        <topology evidence="1">Multi-pass membrane protein</topology>
    </subcellularLocation>
</comment>
<feature type="transmembrane region" description="Helical" evidence="5">
    <location>
        <begin position="442"/>
        <end position="467"/>
    </location>
</feature>
<feature type="transmembrane region" description="Helical" evidence="5">
    <location>
        <begin position="113"/>
        <end position="134"/>
    </location>
</feature>